<evidence type="ECO:0000313" key="2">
    <source>
        <dbReference type="EMBL" id="SEN37197.1"/>
    </source>
</evidence>
<keyword evidence="1" id="KW-0732">Signal</keyword>
<dbReference type="Proteomes" id="UP000199459">
    <property type="component" value="Unassembled WGS sequence"/>
</dbReference>
<name>A0A1H8G111_9PROT</name>
<evidence type="ECO:0000313" key="3">
    <source>
        <dbReference type="Proteomes" id="UP000199459"/>
    </source>
</evidence>
<protein>
    <submittedName>
        <fullName evidence="2">Uncharacterized protein</fullName>
    </submittedName>
</protein>
<dbReference type="EMBL" id="FOCP01000015">
    <property type="protein sequence ID" value="SEN37197.1"/>
    <property type="molecule type" value="Genomic_DNA"/>
</dbReference>
<organism evidence="2 3">
    <name type="scientific">Nitrosomonas marina</name>
    <dbReference type="NCBI Taxonomy" id="917"/>
    <lineage>
        <taxon>Bacteria</taxon>
        <taxon>Pseudomonadati</taxon>
        <taxon>Pseudomonadota</taxon>
        <taxon>Betaproteobacteria</taxon>
        <taxon>Nitrosomonadales</taxon>
        <taxon>Nitrosomonadaceae</taxon>
        <taxon>Nitrosomonas</taxon>
    </lineage>
</organism>
<sequence>MGERKKMMKLNKSLLTASIASTALLAVASQNALAHTRLTVTSTVESSSSHGTSQTAINIPHGCGDNSVIGNVFFLPDTNTAPLVQTSTDNFQTFETPEGANALNYIVNPPFIRLIKSRDVFEMQDLINDPLGNPLGFWAAGGELPPSNWVAQLPFKITAVAIQPDSCANKVVLVPAIANVCNLTTMAEIDSSDSDNPNVDFWTAPDVGSSFDAPSWSYPATYTIERDLENNPLPESCGEGLAVRIIPSAEQVNRDMPVKIDGQQVWPLP</sequence>
<feature type="chain" id="PRO_5011525558" evidence="1">
    <location>
        <begin position="35"/>
        <end position="269"/>
    </location>
</feature>
<reference evidence="2 3" key="1">
    <citation type="submission" date="2016-10" db="EMBL/GenBank/DDBJ databases">
        <authorList>
            <person name="de Groot N.N."/>
        </authorList>
    </citation>
    <scope>NUCLEOTIDE SEQUENCE [LARGE SCALE GENOMIC DNA]</scope>
    <source>
        <strain evidence="2 3">Nm22</strain>
    </source>
</reference>
<accession>A0A1H8G111</accession>
<gene>
    <name evidence="2" type="ORF">SAMN05216325_11568</name>
</gene>
<feature type="signal peptide" evidence="1">
    <location>
        <begin position="1"/>
        <end position="34"/>
    </location>
</feature>
<proteinExistence type="predicted"/>
<evidence type="ECO:0000256" key="1">
    <source>
        <dbReference type="SAM" id="SignalP"/>
    </source>
</evidence>
<dbReference type="AlphaFoldDB" id="A0A1H8G111"/>